<name>A0AAD5T6S4_9FUNG</name>
<feature type="non-terminal residue" evidence="2">
    <location>
        <position position="1"/>
    </location>
</feature>
<organism evidence="2 3">
    <name type="scientific">Physocladia obscura</name>
    <dbReference type="NCBI Taxonomy" id="109957"/>
    <lineage>
        <taxon>Eukaryota</taxon>
        <taxon>Fungi</taxon>
        <taxon>Fungi incertae sedis</taxon>
        <taxon>Chytridiomycota</taxon>
        <taxon>Chytridiomycota incertae sedis</taxon>
        <taxon>Chytridiomycetes</taxon>
        <taxon>Chytridiales</taxon>
        <taxon>Chytriomycetaceae</taxon>
        <taxon>Physocladia</taxon>
    </lineage>
</organism>
<feature type="region of interest" description="Disordered" evidence="1">
    <location>
        <begin position="407"/>
        <end position="428"/>
    </location>
</feature>
<keyword evidence="3" id="KW-1185">Reference proteome</keyword>
<sequence length="543" mass="60474">MQLGSKTSLSVTHSRSSSIKSGTSIKEIAASIGDHIKRVFKPKEISQNNSTLNALSEDSDENVDTCSANNIQAISDDSESPNVKKSPSLKLSFHKLVKNLSLRKRKKIVNVNHPNIVQQVVFECPEETNIQSNFRLSLDRIDENPMLKPVHISQNQIADNNNNSNRKISTKKRLFSLNANSAYIGRHGKEQQSQQQLDARTSTSKILNSLFESQETLQTLQSETSSFEENDIAPISIPLPTTNVGCSNSFSHTALFEQPPLPNVTESNSKLANERDSKATIRASQDFSSSKTIVLSESNSKFGASTAFTESINEKNLPTKPFDNSRKVVGIKVDSILQKLNKLRQQNYFEQIEQPVTEEFAHPLQRTDSFVGESSFSLGRLSLPSLSLSASAKAKFLKPPAFTKRCDTYHGPSRKNSDRSSDNGSIQRARSYTFVEQRARSKPSIKQPPHEKNCTSIGVEYLPTTPYSWWWLSGLSGDSILPDSLGFAEPTFHERTTFNTEKKRPGFKRLVLAPIKRMIGVESGYDHEVGGNIDCCRDQKSTN</sequence>
<evidence type="ECO:0000313" key="3">
    <source>
        <dbReference type="Proteomes" id="UP001211907"/>
    </source>
</evidence>
<gene>
    <name evidence="2" type="ORF">HK100_004894</name>
</gene>
<evidence type="ECO:0000313" key="2">
    <source>
        <dbReference type="EMBL" id="KAJ3132838.1"/>
    </source>
</evidence>
<dbReference type="EMBL" id="JADGJH010000235">
    <property type="protein sequence ID" value="KAJ3132838.1"/>
    <property type="molecule type" value="Genomic_DNA"/>
</dbReference>
<reference evidence="2" key="1">
    <citation type="submission" date="2020-05" db="EMBL/GenBank/DDBJ databases">
        <title>Phylogenomic resolution of chytrid fungi.</title>
        <authorList>
            <person name="Stajich J.E."/>
            <person name="Amses K."/>
            <person name="Simmons R."/>
            <person name="Seto K."/>
            <person name="Myers J."/>
            <person name="Bonds A."/>
            <person name="Quandt C.A."/>
            <person name="Barry K."/>
            <person name="Liu P."/>
            <person name="Grigoriev I."/>
            <person name="Longcore J.E."/>
            <person name="James T.Y."/>
        </authorList>
    </citation>
    <scope>NUCLEOTIDE SEQUENCE</scope>
    <source>
        <strain evidence="2">JEL0513</strain>
    </source>
</reference>
<accession>A0AAD5T6S4</accession>
<protein>
    <submittedName>
        <fullName evidence="2">Uncharacterized protein</fullName>
    </submittedName>
</protein>
<evidence type="ECO:0000256" key="1">
    <source>
        <dbReference type="SAM" id="MobiDB-lite"/>
    </source>
</evidence>
<proteinExistence type="predicted"/>
<dbReference type="AlphaFoldDB" id="A0AAD5T6S4"/>
<feature type="region of interest" description="Disordered" evidence="1">
    <location>
        <begin position="259"/>
        <end position="278"/>
    </location>
</feature>
<dbReference type="Proteomes" id="UP001211907">
    <property type="component" value="Unassembled WGS sequence"/>
</dbReference>
<comment type="caution">
    <text evidence="2">The sequence shown here is derived from an EMBL/GenBank/DDBJ whole genome shotgun (WGS) entry which is preliminary data.</text>
</comment>